<dbReference type="CDD" id="cd09087">
    <property type="entry name" value="Ape1-like_AP-endo"/>
    <property type="match status" value="1"/>
</dbReference>
<evidence type="ECO:0000256" key="7">
    <source>
        <dbReference type="PIRSR" id="PIRSR604808-2"/>
    </source>
</evidence>
<dbReference type="OrthoDB" id="498125at2759"/>
<feature type="site" description="Interaction with DNA substrate" evidence="8">
    <location>
        <position position="306"/>
    </location>
</feature>
<dbReference type="GO" id="GO:0006284">
    <property type="term" value="P:base-excision repair"/>
    <property type="evidence" value="ECO:0007669"/>
    <property type="project" value="TreeGrafter"/>
</dbReference>
<evidence type="ECO:0000256" key="5">
    <source>
        <dbReference type="ARBA" id="ARBA00022842"/>
    </source>
</evidence>
<evidence type="ECO:0000256" key="6">
    <source>
        <dbReference type="PIRSR" id="PIRSR604808-1"/>
    </source>
</evidence>
<comment type="cofactor">
    <cofactor evidence="7 9">
        <name>Mg(2+)</name>
        <dbReference type="ChEBI" id="CHEBI:18420"/>
    </cofactor>
    <cofactor evidence="7 9">
        <name>Mn(2+)</name>
        <dbReference type="ChEBI" id="CHEBI:29035"/>
    </cofactor>
    <text evidence="7 9">Probably binds two magnesium or manganese ions per subunit.</text>
</comment>
<dbReference type="GO" id="GO:0008311">
    <property type="term" value="F:double-stranded DNA 3'-5' DNA exonuclease activity"/>
    <property type="evidence" value="ECO:0007669"/>
    <property type="project" value="UniProtKB-EC"/>
</dbReference>
<evidence type="ECO:0000313" key="12">
    <source>
        <dbReference type="EMBL" id="ELR22535.1"/>
    </source>
</evidence>
<keyword evidence="9" id="KW-0234">DNA repair</keyword>
<protein>
    <recommendedName>
        <fullName evidence="9">DNA repair nuclease/redox regulator APEX1</fullName>
        <shortName evidence="9">APEN</shortName>
        <shortName evidence="9">REF-1</shortName>
        <ecNumber evidence="9">3.1.11.2</ecNumber>
        <ecNumber evidence="9">3.1.21.-</ecNumber>
    </recommendedName>
    <alternativeName>
        <fullName evidence="9">APEX nuclease</fullName>
    </alternativeName>
    <alternativeName>
        <fullName evidence="9">Apurinic-apyrimidinic endonuclease 1</fullName>
    </alternativeName>
    <alternativeName>
        <fullName evidence="9">Redox factor-1</fullName>
    </alternativeName>
    <component>
        <recommendedName>
            <fullName evidence="9">DNA repair nuclease/redox regulator APEX1, mitochondrial</fullName>
        </recommendedName>
    </component>
</protein>
<dbReference type="STRING" id="1257118.L8HBF3"/>
<proteinExistence type="inferred from homology"/>
<feature type="compositionally biased region" description="Basic residues" evidence="10">
    <location>
        <begin position="1"/>
        <end position="17"/>
    </location>
</feature>
<dbReference type="Gene3D" id="3.60.10.10">
    <property type="entry name" value="Endonuclease/exonuclease/phosphatase"/>
    <property type="match status" value="1"/>
</dbReference>
<dbReference type="InterPro" id="IPR004808">
    <property type="entry name" value="AP_endonuc_1"/>
</dbReference>
<sequence length="317" mass="36339">MTKTTMTKRARKRRKKSSKDSSDSSSEEEEEEKKPKAKKSKKTAATGNWAPPVTDDDSKFMKLISWNLNGLNAVHKKGHLVKYVRDEDPDVICFQETKTQTSTAIAQLLGNDYPHEYWNHSVNKLGYAGTATFSKVKPVSVTYGIGIAEHDGEGRVITTEFDRFYLVNTYIPNAGQKLERLGYRQEWNKDFLAYLKNLEQTKPVVWCGDLNVAHHDIDIANPKTNQKTAGFTKEERRDFGQLLESGFVDTFRHQNPDLQQFTYWSNRFNCRAKNLGWRLDYFVVSKDFLPECDKSFVRPNALGSDHCPIGLLVRKAE</sequence>
<dbReference type="GO" id="GO:0003906">
    <property type="term" value="F:DNA-(apurinic or apyrimidinic site) endonuclease activity"/>
    <property type="evidence" value="ECO:0007669"/>
    <property type="project" value="TreeGrafter"/>
</dbReference>
<feature type="domain" description="Endonuclease/exonuclease/phosphatase" evidence="11">
    <location>
        <begin position="64"/>
        <end position="306"/>
    </location>
</feature>
<evidence type="ECO:0000256" key="2">
    <source>
        <dbReference type="ARBA" id="ARBA00007092"/>
    </source>
</evidence>
<dbReference type="FunFam" id="3.60.10.10:FF:000041">
    <property type="entry name" value="DNA-(apurinic or apyrimidinic site) lyase"/>
    <property type="match status" value="1"/>
</dbReference>
<organism evidence="12 13">
    <name type="scientific">Acanthamoeba castellanii (strain ATCC 30010 / Neff)</name>
    <dbReference type="NCBI Taxonomy" id="1257118"/>
    <lineage>
        <taxon>Eukaryota</taxon>
        <taxon>Amoebozoa</taxon>
        <taxon>Discosea</taxon>
        <taxon>Longamoebia</taxon>
        <taxon>Centramoebida</taxon>
        <taxon>Acanthamoebidae</taxon>
        <taxon>Acanthamoeba</taxon>
    </lineage>
</organism>
<feature type="site" description="Important for catalytic activity" evidence="8">
    <location>
        <position position="280"/>
    </location>
</feature>
<evidence type="ECO:0000313" key="13">
    <source>
        <dbReference type="Proteomes" id="UP000011083"/>
    </source>
</evidence>
<keyword evidence="4" id="KW-0378">Hydrolase</keyword>
<feature type="site" description="Transition state stabilizer" evidence="8">
    <location>
        <position position="211"/>
    </location>
</feature>
<feature type="active site" evidence="6">
    <location>
        <position position="170"/>
    </location>
</feature>
<dbReference type="InterPro" id="IPR005135">
    <property type="entry name" value="Endo/exonuclease/phosphatase"/>
</dbReference>
<feature type="binding site" evidence="7">
    <location>
        <position position="67"/>
    </location>
    <ligand>
        <name>Mg(2+)</name>
        <dbReference type="ChEBI" id="CHEBI:18420"/>
        <label>1</label>
    </ligand>
</feature>
<dbReference type="GO" id="GO:0003677">
    <property type="term" value="F:DNA binding"/>
    <property type="evidence" value="ECO:0007669"/>
    <property type="project" value="InterPro"/>
</dbReference>
<dbReference type="VEuPathDB" id="AmoebaDB:ACA1_142260"/>
<dbReference type="PROSITE" id="PS00728">
    <property type="entry name" value="AP_NUCLEASE_F1_3"/>
    <property type="match status" value="1"/>
</dbReference>
<dbReference type="EC" id="3.1.11.2" evidence="9"/>
<dbReference type="RefSeq" id="XP_004349623.1">
    <property type="nucleotide sequence ID" value="XM_004349573.1"/>
</dbReference>
<dbReference type="GO" id="GO:0005634">
    <property type="term" value="C:nucleus"/>
    <property type="evidence" value="ECO:0007669"/>
    <property type="project" value="TreeGrafter"/>
</dbReference>
<dbReference type="SUPFAM" id="SSF56219">
    <property type="entry name" value="DNase I-like"/>
    <property type="match status" value="1"/>
</dbReference>
<dbReference type="PANTHER" id="PTHR22748">
    <property type="entry name" value="AP ENDONUCLEASE"/>
    <property type="match status" value="1"/>
</dbReference>
<dbReference type="NCBIfam" id="TIGR00195">
    <property type="entry name" value="exoDNase_III"/>
    <property type="match status" value="1"/>
</dbReference>
<evidence type="ECO:0000259" key="11">
    <source>
        <dbReference type="Pfam" id="PF03372"/>
    </source>
</evidence>
<dbReference type="NCBIfam" id="TIGR00633">
    <property type="entry name" value="xth"/>
    <property type="match status" value="1"/>
</dbReference>
<dbReference type="KEGG" id="acan:ACA1_142260"/>
<evidence type="ECO:0000256" key="3">
    <source>
        <dbReference type="ARBA" id="ARBA00022723"/>
    </source>
</evidence>
<feature type="binding site" evidence="7">
    <location>
        <position position="96"/>
    </location>
    <ligand>
        <name>Mg(2+)</name>
        <dbReference type="ChEBI" id="CHEBI:18420"/>
        <label>1</label>
    </ligand>
</feature>
<dbReference type="EMBL" id="KB007883">
    <property type="protein sequence ID" value="ELR22535.1"/>
    <property type="molecule type" value="Genomic_DNA"/>
</dbReference>
<name>L8HBF3_ACACF</name>
<dbReference type="InterPro" id="IPR020848">
    <property type="entry name" value="AP_endonuclease_F1_CS"/>
</dbReference>
<comment type="cofactor">
    <cofactor evidence="1">
        <name>Mn(2+)</name>
        <dbReference type="ChEBI" id="CHEBI:29035"/>
    </cofactor>
</comment>
<reference evidence="12 13" key="1">
    <citation type="journal article" date="2013" name="Genome Biol.">
        <title>Genome of Acanthamoeba castellanii highlights extensive lateral gene transfer and early evolution of tyrosine kinase signaling.</title>
        <authorList>
            <person name="Clarke M."/>
            <person name="Lohan A.J."/>
            <person name="Liu B."/>
            <person name="Lagkouvardos I."/>
            <person name="Roy S."/>
            <person name="Zafar N."/>
            <person name="Bertelli C."/>
            <person name="Schilde C."/>
            <person name="Kianianmomeni A."/>
            <person name="Burglin T.R."/>
            <person name="Frech C."/>
            <person name="Turcotte B."/>
            <person name="Kopec K.O."/>
            <person name="Synnott J.M."/>
            <person name="Choo C."/>
            <person name="Paponov I."/>
            <person name="Finkler A."/>
            <person name="Soon Heng Tan C."/>
            <person name="Hutchins A.P."/>
            <person name="Weinmeier T."/>
            <person name="Rattei T."/>
            <person name="Chu J.S."/>
            <person name="Gimenez G."/>
            <person name="Irimia M."/>
            <person name="Rigden D.J."/>
            <person name="Fitzpatrick D.A."/>
            <person name="Lorenzo-Morales J."/>
            <person name="Bateman A."/>
            <person name="Chiu C.H."/>
            <person name="Tang P."/>
            <person name="Hegemann P."/>
            <person name="Fromm H."/>
            <person name="Raoult D."/>
            <person name="Greub G."/>
            <person name="Miranda-Saavedra D."/>
            <person name="Chen N."/>
            <person name="Nash P."/>
            <person name="Ginger M.L."/>
            <person name="Horn M."/>
            <person name="Schaap P."/>
            <person name="Caler L."/>
            <person name="Loftus B."/>
        </authorList>
    </citation>
    <scope>NUCLEOTIDE SEQUENCE [LARGE SCALE GENOMIC DNA]</scope>
    <source>
        <strain evidence="12 13">Neff</strain>
    </source>
</reference>
<gene>
    <name evidence="12" type="ORF">ACA1_142260</name>
</gene>
<feature type="active site" description="Proton acceptor" evidence="6">
    <location>
        <position position="306"/>
    </location>
</feature>
<dbReference type="InterPro" id="IPR036691">
    <property type="entry name" value="Endo/exonu/phosph_ase_sf"/>
</dbReference>
<feature type="binding site" evidence="7">
    <location>
        <position position="306"/>
    </location>
    <ligand>
        <name>Mg(2+)</name>
        <dbReference type="ChEBI" id="CHEBI:18420"/>
        <label>1</label>
    </ligand>
</feature>
<evidence type="ECO:0000256" key="1">
    <source>
        <dbReference type="ARBA" id="ARBA00001936"/>
    </source>
</evidence>
<dbReference type="GO" id="GO:0046872">
    <property type="term" value="F:metal ion binding"/>
    <property type="evidence" value="ECO:0007669"/>
    <property type="project" value="UniProtKB-KW"/>
</dbReference>
<keyword evidence="7" id="KW-0464">Manganese</keyword>
<comment type="similarity">
    <text evidence="2 9">Belongs to the DNA repair enzymes AP/ExoA family.</text>
</comment>
<evidence type="ECO:0000256" key="10">
    <source>
        <dbReference type="SAM" id="MobiDB-lite"/>
    </source>
</evidence>
<dbReference type="PROSITE" id="PS51435">
    <property type="entry name" value="AP_NUCLEASE_F1_4"/>
    <property type="match status" value="1"/>
</dbReference>
<keyword evidence="5 7" id="KW-0460">Magnesium</keyword>
<evidence type="ECO:0000256" key="4">
    <source>
        <dbReference type="ARBA" id="ARBA00022801"/>
    </source>
</evidence>
<evidence type="ECO:0000256" key="8">
    <source>
        <dbReference type="PIRSR" id="PIRSR604808-3"/>
    </source>
</evidence>
<dbReference type="PROSITE" id="PS00727">
    <property type="entry name" value="AP_NUCLEASE_F1_2"/>
    <property type="match status" value="1"/>
</dbReference>
<feature type="binding site" evidence="7">
    <location>
        <position position="211"/>
    </location>
    <ligand>
        <name>Mg(2+)</name>
        <dbReference type="ChEBI" id="CHEBI:18420"/>
        <label>1</label>
    </ligand>
</feature>
<dbReference type="EC" id="3.1.21.-" evidence="9"/>
<accession>L8HBF3</accession>
<evidence type="ECO:0000256" key="9">
    <source>
        <dbReference type="RuleBase" id="RU362131"/>
    </source>
</evidence>
<keyword evidence="3 7" id="KW-0479">Metal-binding</keyword>
<dbReference type="AlphaFoldDB" id="L8HBF3"/>
<keyword evidence="9" id="KW-0227">DNA damage</keyword>
<feature type="binding site" evidence="7">
    <location>
        <position position="305"/>
    </location>
    <ligand>
        <name>Mg(2+)</name>
        <dbReference type="ChEBI" id="CHEBI:18420"/>
        <label>1</label>
    </ligand>
</feature>
<dbReference type="Proteomes" id="UP000011083">
    <property type="component" value="Unassembled WGS sequence"/>
</dbReference>
<dbReference type="PANTHER" id="PTHR22748:SF6">
    <property type="entry name" value="DNA-(APURINIC OR APYRIMIDINIC SITE) ENDONUCLEASE"/>
    <property type="match status" value="1"/>
</dbReference>
<dbReference type="GeneID" id="14923477"/>
<keyword evidence="13" id="KW-1185">Reference proteome</keyword>
<dbReference type="OMA" id="PMKGPHP"/>
<dbReference type="Pfam" id="PF03372">
    <property type="entry name" value="Exo_endo_phos"/>
    <property type="match status" value="1"/>
</dbReference>
<feature type="region of interest" description="Disordered" evidence="10">
    <location>
        <begin position="1"/>
        <end position="52"/>
    </location>
</feature>
<dbReference type="GO" id="GO:0008081">
    <property type="term" value="F:phosphoric diester hydrolase activity"/>
    <property type="evidence" value="ECO:0007669"/>
    <property type="project" value="TreeGrafter"/>
</dbReference>
<feature type="binding site" evidence="7">
    <location>
        <position position="209"/>
    </location>
    <ligand>
        <name>Mg(2+)</name>
        <dbReference type="ChEBI" id="CHEBI:18420"/>
        <label>1</label>
    </ligand>
</feature>
<feature type="active site" description="Proton donor/acceptor" evidence="6">
    <location>
        <position position="209"/>
    </location>
</feature>